<evidence type="ECO:0000256" key="1">
    <source>
        <dbReference type="SAM" id="MobiDB-lite"/>
    </source>
</evidence>
<feature type="region of interest" description="Disordered" evidence="1">
    <location>
        <begin position="18"/>
        <end position="38"/>
    </location>
</feature>
<evidence type="ECO:0000313" key="3">
    <source>
        <dbReference type="Proteomes" id="UP000297245"/>
    </source>
</evidence>
<name>A0A4S8LS44_DENBC</name>
<keyword evidence="3" id="KW-1185">Reference proteome</keyword>
<evidence type="ECO:0000313" key="2">
    <source>
        <dbReference type="EMBL" id="THU91833.1"/>
    </source>
</evidence>
<dbReference type="Proteomes" id="UP000297245">
    <property type="component" value="Unassembled WGS sequence"/>
</dbReference>
<feature type="region of interest" description="Disordered" evidence="1">
    <location>
        <begin position="60"/>
        <end position="94"/>
    </location>
</feature>
<organism evidence="2 3">
    <name type="scientific">Dendrothele bispora (strain CBS 962.96)</name>
    <dbReference type="NCBI Taxonomy" id="1314807"/>
    <lineage>
        <taxon>Eukaryota</taxon>
        <taxon>Fungi</taxon>
        <taxon>Dikarya</taxon>
        <taxon>Basidiomycota</taxon>
        <taxon>Agaricomycotina</taxon>
        <taxon>Agaricomycetes</taxon>
        <taxon>Agaricomycetidae</taxon>
        <taxon>Agaricales</taxon>
        <taxon>Agaricales incertae sedis</taxon>
        <taxon>Dendrothele</taxon>
    </lineage>
</organism>
<feature type="region of interest" description="Disordered" evidence="1">
    <location>
        <begin position="111"/>
        <end position="209"/>
    </location>
</feature>
<accession>A0A4S8LS44</accession>
<dbReference type="AlphaFoldDB" id="A0A4S8LS44"/>
<feature type="compositionally biased region" description="Basic and acidic residues" evidence="1">
    <location>
        <begin position="76"/>
        <end position="94"/>
    </location>
</feature>
<sequence>MYAAPIGIEDSLATKPRKGLFYTGNSDSESEPEWEEEEPTMSALRFTDATTVALARLPSTTTTGIASSTVSGVNDPLHENKEDKASSDSHARDIDMVTHSILGDDGMIRAQFSEPSNFPSSPSSSSSISTSSSIVPPSDTTNIASTTTTESTTTDSPPTTITTTTGTTGDNNDSQIQLVTEIDQSETLTPPPQTTTTTATTLTASSSSV</sequence>
<feature type="compositionally biased region" description="Low complexity" evidence="1">
    <location>
        <begin position="194"/>
        <end position="209"/>
    </location>
</feature>
<gene>
    <name evidence="2" type="ORF">K435DRAFT_780518</name>
</gene>
<feature type="compositionally biased region" description="Low complexity" evidence="1">
    <location>
        <begin position="113"/>
        <end position="174"/>
    </location>
</feature>
<feature type="compositionally biased region" description="Acidic residues" evidence="1">
    <location>
        <begin position="28"/>
        <end position="38"/>
    </location>
</feature>
<dbReference type="EMBL" id="ML179296">
    <property type="protein sequence ID" value="THU91833.1"/>
    <property type="molecule type" value="Genomic_DNA"/>
</dbReference>
<feature type="compositionally biased region" description="Polar residues" evidence="1">
    <location>
        <begin position="60"/>
        <end position="72"/>
    </location>
</feature>
<reference evidence="2 3" key="1">
    <citation type="journal article" date="2019" name="Nat. Ecol. Evol.">
        <title>Megaphylogeny resolves global patterns of mushroom evolution.</title>
        <authorList>
            <person name="Varga T."/>
            <person name="Krizsan K."/>
            <person name="Foldi C."/>
            <person name="Dima B."/>
            <person name="Sanchez-Garcia M."/>
            <person name="Sanchez-Ramirez S."/>
            <person name="Szollosi G.J."/>
            <person name="Szarkandi J.G."/>
            <person name="Papp V."/>
            <person name="Albert L."/>
            <person name="Andreopoulos W."/>
            <person name="Angelini C."/>
            <person name="Antonin V."/>
            <person name="Barry K.W."/>
            <person name="Bougher N.L."/>
            <person name="Buchanan P."/>
            <person name="Buyck B."/>
            <person name="Bense V."/>
            <person name="Catcheside P."/>
            <person name="Chovatia M."/>
            <person name="Cooper J."/>
            <person name="Damon W."/>
            <person name="Desjardin D."/>
            <person name="Finy P."/>
            <person name="Geml J."/>
            <person name="Haridas S."/>
            <person name="Hughes K."/>
            <person name="Justo A."/>
            <person name="Karasinski D."/>
            <person name="Kautmanova I."/>
            <person name="Kiss B."/>
            <person name="Kocsube S."/>
            <person name="Kotiranta H."/>
            <person name="LaButti K.M."/>
            <person name="Lechner B.E."/>
            <person name="Liimatainen K."/>
            <person name="Lipzen A."/>
            <person name="Lukacs Z."/>
            <person name="Mihaltcheva S."/>
            <person name="Morgado L.N."/>
            <person name="Niskanen T."/>
            <person name="Noordeloos M.E."/>
            <person name="Ohm R.A."/>
            <person name="Ortiz-Santana B."/>
            <person name="Ovrebo C."/>
            <person name="Racz N."/>
            <person name="Riley R."/>
            <person name="Savchenko A."/>
            <person name="Shiryaev A."/>
            <person name="Soop K."/>
            <person name="Spirin V."/>
            <person name="Szebenyi C."/>
            <person name="Tomsovsky M."/>
            <person name="Tulloss R.E."/>
            <person name="Uehling J."/>
            <person name="Grigoriev I.V."/>
            <person name="Vagvolgyi C."/>
            <person name="Papp T."/>
            <person name="Martin F.M."/>
            <person name="Miettinen O."/>
            <person name="Hibbett D.S."/>
            <person name="Nagy L.G."/>
        </authorList>
    </citation>
    <scope>NUCLEOTIDE SEQUENCE [LARGE SCALE GENOMIC DNA]</scope>
    <source>
        <strain evidence="2 3">CBS 962.96</strain>
    </source>
</reference>
<proteinExistence type="predicted"/>
<protein>
    <submittedName>
        <fullName evidence="2">Uncharacterized protein</fullName>
    </submittedName>
</protein>